<evidence type="ECO:0000313" key="2">
    <source>
        <dbReference type="Proteomes" id="UP000006329"/>
    </source>
</evidence>
<proteinExistence type="predicted"/>
<keyword evidence="2" id="KW-1185">Reference proteome</keyword>
<name>A0A0E2BL22_9LEPT</name>
<dbReference type="Proteomes" id="UP000006329">
    <property type="component" value="Unassembled WGS sequence"/>
</dbReference>
<dbReference type="AlphaFoldDB" id="A0A0E2BL22"/>
<organism evidence="1 2">
    <name type="scientific">Leptospira santarosai str. MOR084</name>
    <dbReference type="NCBI Taxonomy" id="1049984"/>
    <lineage>
        <taxon>Bacteria</taxon>
        <taxon>Pseudomonadati</taxon>
        <taxon>Spirochaetota</taxon>
        <taxon>Spirochaetia</taxon>
        <taxon>Leptospirales</taxon>
        <taxon>Leptospiraceae</taxon>
        <taxon>Leptospira</taxon>
    </lineage>
</organism>
<accession>A0A0E2BL22</accession>
<gene>
    <name evidence="1" type="ORF">LEP1GSC179_0272</name>
</gene>
<protein>
    <submittedName>
        <fullName evidence="1">Uncharacterized protein</fullName>
    </submittedName>
</protein>
<reference evidence="1" key="1">
    <citation type="submission" date="2012-10" db="EMBL/GenBank/DDBJ databases">
        <authorList>
            <person name="Harkins D.M."/>
            <person name="Durkin A.S."/>
            <person name="Brinkac L.M."/>
            <person name="Haft D.H."/>
            <person name="Selengut J.D."/>
            <person name="Sanka R."/>
            <person name="DePew J."/>
            <person name="Purushe J."/>
            <person name="Matthias M.A."/>
            <person name="Vinetz J.M."/>
            <person name="Sutton G.G."/>
            <person name="Nierman W.C."/>
            <person name="Fouts D.E."/>
        </authorList>
    </citation>
    <scope>NUCLEOTIDE SEQUENCE [LARGE SCALE GENOMIC DNA]</scope>
    <source>
        <strain evidence="1">MOR084</strain>
    </source>
</reference>
<evidence type="ECO:0000313" key="1">
    <source>
        <dbReference type="EMBL" id="EKO35885.1"/>
    </source>
</evidence>
<comment type="caution">
    <text evidence="1">The sequence shown here is derived from an EMBL/GenBank/DDBJ whole genome shotgun (WGS) entry which is preliminary data.</text>
</comment>
<dbReference type="EMBL" id="AHON02000001">
    <property type="protein sequence ID" value="EKO35885.1"/>
    <property type="molecule type" value="Genomic_DNA"/>
</dbReference>
<sequence>MIGVKRRFHTEFYSKIVVFGFYRGFLKKYFLFTKATVFHKYERPF</sequence>